<dbReference type="InterPro" id="IPR051533">
    <property type="entry name" value="WaaL-like"/>
</dbReference>
<feature type="transmembrane region" description="Helical" evidence="5">
    <location>
        <begin position="296"/>
        <end position="314"/>
    </location>
</feature>
<name>A0ABU9C0F2_9BURK</name>
<dbReference type="GO" id="GO:0016874">
    <property type="term" value="F:ligase activity"/>
    <property type="evidence" value="ECO:0007669"/>
    <property type="project" value="UniProtKB-KW"/>
</dbReference>
<keyword evidence="4 5" id="KW-0472">Membrane</keyword>
<dbReference type="PANTHER" id="PTHR37422">
    <property type="entry name" value="TEICHURONIC ACID BIOSYNTHESIS PROTEIN TUAE"/>
    <property type="match status" value="1"/>
</dbReference>
<organism evidence="7 8">
    <name type="scientific">Ideonella margarita</name>
    <dbReference type="NCBI Taxonomy" id="2984191"/>
    <lineage>
        <taxon>Bacteria</taxon>
        <taxon>Pseudomonadati</taxon>
        <taxon>Pseudomonadota</taxon>
        <taxon>Betaproteobacteria</taxon>
        <taxon>Burkholderiales</taxon>
        <taxon>Sphaerotilaceae</taxon>
        <taxon>Ideonella</taxon>
    </lineage>
</organism>
<feature type="transmembrane region" description="Helical" evidence="5">
    <location>
        <begin position="247"/>
        <end position="264"/>
    </location>
</feature>
<feature type="transmembrane region" description="Helical" evidence="5">
    <location>
        <begin position="414"/>
        <end position="439"/>
    </location>
</feature>
<feature type="transmembrane region" description="Helical" evidence="5">
    <location>
        <begin position="186"/>
        <end position="204"/>
    </location>
</feature>
<feature type="transmembrane region" description="Helical" evidence="5">
    <location>
        <begin position="271"/>
        <end position="290"/>
    </location>
</feature>
<feature type="transmembrane region" description="Helical" evidence="5">
    <location>
        <begin position="71"/>
        <end position="89"/>
    </location>
</feature>
<keyword evidence="8" id="KW-1185">Reference proteome</keyword>
<reference evidence="7 8" key="1">
    <citation type="submission" date="2024-04" db="EMBL/GenBank/DDBJ databases">
        <title>Novel species of the genus Ideonella isolated from streams.</title>
        <authorList>
            <person name="Lu H."/>
        </authorList>
    </citation>
    <scope>NUCLEOTIDE SEQUENCE [LARGE SCALE GENOMIC DNA]</scope>
    <source>
        <strain evidence="7 8">LYT19W</strain>
    </source>
</reference>
<dbReference type="Pfam" id="PF04932">
    <property type="entry name" value="Wzy_C"/>
    <property type="match status" value="1"/>
</dbReference>
<dbReference type="Proteomes" id="UP001379945">
    <property type="component" value="Unassembled WGS sequence"/>
</dbReference>
<feature type="transmembrane region" description="Helical" evidence="5">
    <location>
        <begin position="47"/>
        <end position="64"/>
    </location>
</feature>
<comment type="subcellular location">
    <subcellularLocation>
        <location evidence="1">Membrane</location>
        <topology evidence="1">Multi-pass membrane protein</topology>
    </subcellularLocation>
</comment>
<feature type="domain" description="O-antigen ligase-related" evidence="6">
    <location>
        <begin position="280"/>
        <end position="430"/>
    </location>
</feature>
<feature type="transmembrane region" description="Helical" evidence="5">
    <location>
        <begin position="21"/>
        <end position="41"/>
    </location>
</feature>
<evidence type="ECO:0000313" key="8">
    <source>
        <dbReference type="Proteomes" id="UP001379945"/>
    </source>
</evidence>
<accession>A0ABU9C0F2</accession>
<evidence type="ECO:0000256" key="4">
    <source>
        <dbReference type="ARBA" id="ARBA00023136"/>
    </source>
</evidence>
<feature type="transmembrane region" description="Helical" evidence="5">
    <location>
        <begin position="451"/>
        <end position="469"/>
    </location>
</feature>
<evidence type="ECO:0000256" key="3">
    <source>
        <dbReference type="ARBA" id="ARBA00022989"/>
    </source>
</evidence>
<feature type="transmembrane region" description="Helical" evidence="5">
    <location>
        <begin position="156"/>
        <end position="174"/>
    </location>
</feature>
<evidence type="ECO:0000256" key="1">
    <source>
        <dbReference type="ARBA" id="ARBA00004141"/>
    </source>
</evidence>
<keyword evidence="7" id="KW-0436">Ligase</keyword>
<protein>
    <submittedName>
        <fullName evidence="7">O-antigen ligase family protein</fullName>
    </submittedName>
</protein>
<feature type="transmembrane region" description="Helical" evidence="5">
    <location>
        <begin position="130"/>
        <end position="150"/>
    </location>
</feature>
<comment type="caution">
    <text evidence="7">The sequence shown here is derived from an EMBL/GenBank/DDBJ whole genome shotgun (WGS) entry which is preliminary data.</text>
</comment>
<dbReference type="PANTHER" id="PTHR37422:SF13">
    <property type="entry name" value="LIPOPOLYSACCHARIDE BIOSYNTHESIS PROTEIN PA4999-RELATED"/>
    <property type="match status" value="1"/>
</dbReference>
<keyword evidence="2 5" id="KW-0812">Transmembrane</keyword>
<dbReference type="RefSeq" id="WP_341397421.1">
    <property type="nucleotide sequence ID" value="NZ_JBBUTI010000001.1"/>
</dbReference>
<evidence type="ECO:0000259" key="6">
    <source>
        <dbReference type="Pfam" id="PF04932"/>
    </source>
</evidence>
<gene>
    <name evidence="7" type="ORF">AACH00_02825</name>
</gene>
<evidence type="ECO:0000313" key="7">
    <source>
        <dbReference type="EMBL" id="MEK8045278.1"/>
    </source>
</evidence>
<keyword evidence="3 5" id="KW-1133">Transmembrane helix</keyword>
<feature type="transmembrane region" description="Helical" evidence="5">
    <location>
        <begin position="321"/>
        <end position="340"/>
    </location>
</feature>
<proteinExistence type="predicted"/>
<dbReference type="EMBL" id="JBBUTI010000001">
    <property type="protein sequence ID" value="MEK8045278.1"/>
    <property type="molecule type" value="Genomic_DNA"/>
</dbReference>
<evidence type="ECO:0000256" key="2">
    <source>
        <dbReference type="ARBA" id="ARBA00022692"/>
    </source>
</evidence>
<feature type="transmembrane region" description="Helical" evidence="5">
    <location>
        <begin position="101"/>
        <end position="118"/>
    </location>
</feature>
<dbReference type="InterPro" id="IPR007016">
    <property type="entry name" value="O-antigen_ligase-rel_domated"/>
</dbReference>
<sequence length="507" mass="53828">MSTPAMSARTEHDAPRGLQPGAMLIGVAMLCIGALAVAMAVAGGSTLQLGAALVALAGGAWVLWTRQVQLWLVAGLFFLAPVDISKAIVAPEGQYYSPGLYLTPAHAVLLLLAFWWAASRRLVAGRWPPLTGLDMAALSWAGYLLLRSLGSAQGELAVASGVAYALAVLGFYVASHALQAPGALRIALQASVAVLLIEAVYVLAQLLTRQALPLPGAKGLTEVAALTFGGEGLAFRPTGFFGHPNSLAHHLSLLLPPLMALALVGRTWLPVRVWWVTVATLLVAGVMQVLTLSRSGWVALVVGGLVVVAGLVRCRLMPMRAVWRLVAAAVAAVVMVVILYPQAVLRLTAPDDRSLESRGLLNGQAMTMITDRPWLGVGFGEYNRASSQVVGPQFAQVSEDYQKQLRTLVVHNHYLLLAAELGVPAMFFFLGLLACMIALPWPLRRWRGDPASLALAIGLSGSLVGQLLFLTADNFYAETRVFMLWLTAGVLQAVVLRQRPVPRGGAA</sequence>
<evidence type="ECO:0000256" key="5">
    <source>
        <dbReference type="SAM" id="Phobius"/>
    </source>
</evidence>
<feature type="transmembrane region" description="Helical" evidence="5">
    <location>
        <begin position="475"/>
        <end position="496"/>
    </location>
</feature>